<dbReference type="InterPro" id="IPR010910">
    <property type="entry name" value="Nitrate/nitrite_sensing_bac"/>
</dbReference>
<evidence type="ECO:0000256" key="3">
    <source>
        <dbReference type="ARBA" id="ARBA00023224"/>
    </source>
</evidence>
<evidence type="ECO:0000256" key="6">
    <source>
        <dbReference type="SAM" id="Phobius"/>
    </source>
</evidence>
<name>A0A1H0AHE2_9GAMM</name>
<dbReference type="GO" id="GO:0004888">
    <property type="term" value="F:transmembrane signaling receptor activity"/>
    <property type="evidence" value="ECO:0007669"/>
    <property type="project" value="TreeGrafter"/>
</dbReference>
<feature type="domain" description="NIT" evidence="9">
    <location>
        <begin position="54"/>
        <end position="304"/>
    </location>
</feature>
<dbReference type="PROSITE" id="PS50111">
    <property type="entry name" value="CHEMOTAXIS_TRANSDUC_2"/>
    <property type="match status" value="1"/>
</dbReference>
<dbReference type="InterPro" id="IPR004089">
    <property type="entry name" value="MCPsignal_dom"/>
</dbReference>
<dbReference type="Proteomes" id="UP000199677">
    <property type="component" value="Unassembled WGS sequence"/>
</dbReference>
<dbReference type="InterPro" id="IPR051310">
    <property type="entry name" value="MCP_chemotaxis"/>
</dbReference>
<keyword evidence="2" id="KW-0488">Methylation</keyword>
<feature type="transmembrane region" description="Helical" evidence="6">
    <location>
        <begin position="312"/>
        <end position="334"/>
    </location>
</feature>
<dbReference type="Gene3D" id="1.10.287.950">
    <property type="entry name" value="Methyl-accepting chemotaxis protein"/>
    <property type="match status" value="1"/>
</dbReference>
<evidence type="ECO:0000256" key="2">
    <source>
        <dbReference type="ARBA" id="ARBA00022481"/>
    </source>
</evidence>
<keyword evidence="11" id="KW-1185">Reference proteome</keyword>
<comment type="similarity">
    <text evidence="4">Belongs to the methyl-accepting chemotaxis (MCP) protein family.</text>
</comment>
<dbReference type="CDD" id="cd11386">
    <property type="entry name" value="MCP_signal"/>
    <property type="match status" value="1"/>
</dbReference>
<comment type="subcellular location">
    <subcellularLocation>
        <location evidence="1">Membrane</location>
    </subcellularLocation>
</comment>
<dbReference type="InterPro" id="IPR003660">
    <property type="entry name" value="HAMP_dom"/>
</dbReference>
<dbReference type="CDD" id="cd06225">
    <property type="entry name" value="HAMP"/>
    <property type="match status" value="1"/>
</dbReference>
<evidence type="ECO:0000259" key="7">
    <source>
        <dbReference type="PROSITE" id="PS50111"/>
    </source>
</evidence>
<dbReference type="PROSITE" id="PS50885">
    <property type="entry name" value="HAMP"/>
    <property type="match status" value="1"/>
</dbReference>
<dbReference type="GO" id="GO:0006935">
    <property type="term" value="P:chemotaxis"/>
    <property type="evidence" value="ECO:0007669"/>
    <property type="project" value="TreeGrafter"/>
</dbReference>
<dbReference type="Pfam" id="PF08376">
    <property type="entry name" value="NIT"/>
    <property type="match status" value="1"/>
</dbReference>
<dbReference type="AlphaFoldDB" id="A0A1H0AHE2"/>
<feature type="domain" description="HAMP" evidence="8">
    <location>
        <begin position="335"/>
        <end position="386"/>
    </location>
</feature>
<dbReference type="RefSeq" id="WP_089703382.1">
    <property type="nucleotide sequence ID" value="NZ_FNII01000004.1"/>
</dbReference>
<organism evidence="10 11">
    <name type="scientific">Vreelandella arcis</name>
    <dbReference type="NCBI Taxonomy" id="416873"/>
    <lineage>
        <taxon>Bacteria</taxon>
        <taxon>Pseudomonadati</taxon>
        <taxon>Pseudomonadota</taxon>
        <taxon>Gammaproteobacteria</taxon>
        <taxon>Oceanospirillales</taxon>
        <taxon>Halomonadaceae</taxon>
        <taxon>Vreelandella</taxon>
    </lineage>
</organism>
<keyword evidence="6" id="KW-0472">Membrane</keyword>
<dbReference type="OrthoDB" id="2489132at2"/>
<dbReference type="InterPro" id="IPR013587">
    <property type="entry name" value="Nitrate/nitrite_sensing"/>
</dbReference>
<dbReference type="GO" id="GO:0007165">
    <property type="term" value="P:signal transduction"/>
    <property type="evidence" value="ECO:0007669"/>
    <property type="project" value="UniProtKB-KW"/>
</dbReference>
<dbReference type="SMART" id="SM00283">
    <property type="entry name" value="MA"/>
    <property type="match status" value="1"/>
</dbReference>
<dbReference type="SMART" id="SM00304">
    <property type="entry name" value="HAMP"/>
    <property type="match status" value="1"/>
</dbReference>
<dbReference type="SUPFAM" id="SSF58104">
    <property type="entry name" value="Methyl-accepting chemotaxis protein (MCP) signaling domain"/>
    <property type="match status" value="1"/>
</dbReference>
<reference evidence="11" key="1">
    <citation type="submission" date="2016-10" db="EMBL/GenBank/DDBJ databases">
        <authorList>
            <person name="Varghese N."/>
            <person name="Submissions S."/>
        </authorList>
    </citation>
    <scope>NUCLEOTIDE SEQUENCE [LARGE SCALE GENOMIC DNA]</scope>
    <source>
        <strain evidence="11">CGMCC 1.6494</strain>
    </source>
</reference>
<evidence type="ECO:0000256" key="1">
    <source>
        <dbReference type="ARBA" id="ARBA00004370"/>
    </source>
</evidence>
<proteinExistence type="inferred from homology"/>
<dbReference type="Pfam" id="PF00015">
    <property type="entry name" value="MCPsignal"/>
    <property type="match status" value="1"/>
</dbReference>
<dbReference type="GO" id="GO:0005886">
    <property type="term" value="C:plasma membrane"/>
    <property type="evidence" value="ECO:0007669"/>
    <property type="project" value="TreeGrafter"/>
</dbReference>
<accession>A0A1H0AHE2</accession>
<dbReference type="PROSITE" id="PS50906">
    <property type="entry name" value="NIT"/>
    <property type="match status" value="1"/>
</dbReference>
<evidence type="ECO:0000259" key="8">
    <source>
        <dbReference type="PROSITE" id="PS50885"/>
    </source>
</evidence>
<gene>
    <name evidence="10" type="ORF">SAMN04487951_10486</name>
</gene>
<keyword evidence="3 5" id="KW-0807">Transducer</keyword>
<feature type="domain" description="Methyl-accepting transducer" evidence="7">
    <location>
        <begin position="391"/>
        <end position="620"/>
    </location>
</feature>
<evidence type="ECO:0000256" key="4">
    <source>
        <dbReference type="ARBA" id="ARBA00029447"/>
    </source>
</evidence>
<dbReference type="PANTHER" id="PTHR43531">
    <property type="entry name" value="PROTEIN ICFG"/>
    <property type="match status" value="1"/>
</dbReference>
<protein>
    <submittedName>
        <fullName evidence="10">Methyl-accepting chemotaxis protein</fullName>
    </submittedName>
</protein>
<sequence length="644" mass="70690">MKTIVNRMPMRFKFACVLLLPLLALAWFATQGIMERRAALQEFDRLHALTELAQRAGDAVHQMQLERGMTAGFLGSKGEAFGKRLSEQRPNTDAAAEAFHAQRDALDQALLTPTVKQQLNELDEQWQRQGTVRERVENLDVAMGEALSHYTGINGQLMAFVGTLSHLTEEGEIARQLSAYYQLLEAKDLAGIERALLSNAFAADGMPPAMLQRFLSLLGEEQAFLDGFRVLAGDERREQLEQTLSGPDIERLLERRELVINQADEGGYGVDPEQWFEWQTVKIGRLKALENSIADAIVSETVALRESAQRALWQYVVVAFLASLVSIIIAVLMVRAIIRPLNQALASIATRGDDLTQRLAVPGSDELSQLYLAFNDSSEVIEALVADVKRNAQSVAVASNQIAQGNQDLAQRTEEQSASLVQTASSMEEITATVRQSADNAQQAQKMTVEMAGQAKDATQVASQAQQSMQLIQQANEQVTSIVVAIDNIAFQTNLLALNASVEAARAGEHGRGFAVVADEVRKLASRSAEEASHIRQLIDNNVSRIAEGETLVTSTNDTLGRIAQRVEQMASLMDEMASASDEQSSGIEEINRAMAQLEDVTQQNGSLVEEVAAASRSLDEQADDMTSRMNRYQVRDTYQLANV</sequence>
<dbReference type="PANTHER" id="PTHR43531:SF14">
    <property type="entry name" value="METHYL-ACCEPTING CHEMOTAXIS PROTEIN I-RELATED"/>
    <property type="match status" value="1"/>
</dbReference>
<dbReference type="FunFam" id="1.10.287.950:FF:000001">
    <property type="entry name" value="Methyl-accepting chemotaxis sensory transducer"/>
    <property type="match status" value="1"/>
</dbReference>
<dbReference type="Pfam" id="PF00672">
    <property type="entry name" value="HAMP"/>
    <property type="match status" value="1"/>
</dbReference>
<evidence type="ECO:0000259" key="9">
    <source>
        <dbReference type="PROSITE" id="PS50906"/>
    </source>
</evidence>
<keyword evidence="6" id="KW-1133">Transmembrane helix</keyword>
<dbReference type="STRING" id="416873.SAMN04487951_10486"/>
<evidence type="ECO:0000313" key="11">
    <source>
        <dbReference type="Proteomes" id="UP000199677"/>
    </source>
</evidence>
<evidence type="ECO:0000313" key="10">
    <source>
        <dbReference type="EMBL" id="SDN32196.1"/>
    </source>
</evidence>
<dbReference type="EMBL" id="FNII01000004">
    <property type="protein sequence ID" value="SDN32196.1"/>
    <property type="molecule type" value="Genomic_DNA"/>
</dbReference>
<keyword evidence="6" id="KW-0812">Transmembrane</keyword>
<evidence type="ECO:0000256" key="5">
    <source>
        <dbReference type="PROSITE-ProRule" id="PRU00284"/>
    </source>
</evidence>